<sequence length="314" mass="33813">MGKLVVDQIQKPGGSTFTLPSTAAQGVLQSDSSGNLTITNSKLLLVPEASSVVGMIVSVSAQQNSYSTGNWAGTGPGSQLIQNSKLGSVTDSYASTYGGWNMLMGDGSPVATDTSIAYVSNMHGQALRQAYYANNKRIGHYTHRFYTQNITTDYTGLTYSALPVRNTTSSSITRTFYVMHSSNYSSYGGASVAVYTPTYSSGTNYANVNGGAWTNVYSYTTNINAVVGSFSVTIPANTTVILFFGSSHYYQTTSEFNDIHMYYNLDTAIDGTNLISDIRMLETLRTNRNSGNTAGNTINMPNYYTNCAAIYGDR</sequence>
<organism evidence="1">
    <name type="scientific">uncultured Caudovirales phage</name>
    <dbReference type="NCBI Taxonomy" id="2100421"/>
    <lineage>
        <taxon>Viruses</taxon>
        <taxon>Duplodnaviria</taxon>
        <taxon>Heunggongvirae</taxon>
        <taxon>Uroviricota</taxon>
        <taxon>Caudoviricetes</taxon>
        <taxon>Peduoviridae</taxon>
        <taxon>Maltschvirus</taxon>
        <taxon>Maltschvirus maltsch</taxon>
    </lineage>
</organism>
<dbReference type="EMBL" id="LR798261">
    <property type="protein sequence ID" value="CAB5218408.1"/>
    <property type="molecule type" value="Genomic_DNA"/>
</dbReference>
<name>A0A6J7WNI8_9CAUD</name>
<accession>A0A6J7WNI8</accession>
<protein>
    <submittedName>
        <fullName evidence="1">Uncharacterized protein</fullName>
    </submittedName>
</protein>
<gene>
    <name evidence="1" type="ORF">UFOVP218_12</name>
</gene>
<proteinExistence type="predicted"/>
<evidence type="ECO:0000313" key="1">
    <source>
        <dbReference type="EMBL" id="CAB5218408.1"/>
    </source>
</evidence>
<reference evidence="1" key="1">
    <citation type="submission" date="2020-05" db="EMBL/GenBank/DDBJ databases">
        <authorList>
            <person name="Chiriac C."/>
            <person name="Salcher M."/>
            <person name="Ghai R."/>
            <person name="Kavagutti S V."/>
        </authorList>
    </citation>
    <scope>NUCLEOTIDE SEQUENCE</scope>
</reference>